<dbReference type="SUPFAM" id="SSF55073">
    <property type="entry name" value="Nucleotide cyclase"/>
    <property type="match status" value="1"/>
</dbReference>
<feature type="compositionally biased region" description="Basic and acidic residues" evidence="1">
    <location>
        <begin position="232"/>
        <end position="243"/>
    </location>
</feature>
<accession>A0ABW3Y7Q0</accession>
<dbReference type="EMBL" id="JBHTMP010000005">
    <property type="protein sequence ID" value="MFD1320484.1"/>
    <property type="molecule type" value="Genomic_DNA"/>
</dbReference>
<sequence>MELPKPATAISSDIVNSSRGGYRRHSALGIAAEDAFSAALEIPPPFPGDWVRSNRGDGELTLAPAEVPAAWVLVQFINQVRINIRDYNRNKSPDHQLRLRIGIDSGDVSVDGDGVPRGGDAIVVAARLRDTDAAKEAMAAVPEAPLVVVLSEGFYLRAVPHGELGLEERMFRRVRAQVPGKDFSETCYLYVPGHQPPYVTGAEHDPVSEPSPSQPTPAAKASTSSGHANGQRHSDNGTDDHAETYGEMHIGSVKVYGQSVVGNGSQAINHGAMHFGRTDE</sequence>
<organism evidence="2 3">
    <name type="scientific">Micromonospora sonneratiae</name>
    <dbReference type="NCBI Taxonomy" id="1184706"/>
    <lineage>
        <taxon>Bacteria</taxon>
        <taxon>Bacillati</taxon>
        <taxon>Actinomycetota</taxon>
        <taxon>Actinomycetes</taxon>
        <taxon>Micromonosporales</taxon>
        <taxon>Micromonosporaceae</taxon>
        <taxon>Micromonospora</taxon>
    </lineage>
</organism>
<protein>
    <submittedName>
        <fullName evidence="2">Uncharacterized protein</fullName>
    </submittedName>
</protein>
<evidence type="ECO:0000256" key="1">
    <source>
        <dbReference type="SAM" id="MobiDB-lite"/>
    </source>
</evidence>
<dbReference type="Gene3D" id="3.30.70.1230">
    <property type="entry name" value="Nucleotide cyclase"/>
    <property type="match status" value="1"/>
</dbReference>
<keyword evidence="3" id="KW-1185">Reference proteome</keyword>
<name>A0ABW3Y7Q0_9ACTN</name>
<evidence type="ECO:0000313" key="3">
    <source>
        <dbReference type="Proteomes" id="UP001597260"/>
    </source>
</evidence>
<dbReference type="InterPro" id="IPR029787">
    <property type="entry name" value="Nucleotide_cyclase"/>
</dbReference>
<dbReference type="RefSeq" id="WP_377567512.1">
    <property type="nucleotide sequence ID" value="NZ_JBHTMP010000005.1"/>
</dbReference>
<reference evidence="3" key="1">
    <citation type="journal article" date="2019" name="Int. J. Syst. Evol. Microbiol.">
        <title>The Global Catalogue of Microorganisms (GCM) 10K type strain sequencing project: providing services to taxonomists for standard genome sequencing and annotation.</title>
        <authorList>
            <consortium name="The Broad Institute Genomics Platform"/>
            <consortium name="The Broad Institute Genome Sequencing Center for Infectious Disease"/>
            <person name="Wu L."/>
            <person name="Ma J."/>
        </authorList>
    </citation>
    <scope>NUCLEOTIDE SEQUENCE [LARGE SCALE GENOMIC DNA]</scope>
    <source>
        <strain evidence="3">JCM 31037</strain>
    </source>
</reference>
<gene>
    <name evidence="2" type="ORF">ACFQ4H_05190</name>
</gene>
<dbReference type="Proteomes" id="UP001597260">
    <property type="component" value="Unassembled WGS sequence"/>
</dbReference>
<feature type="region of interest" description="Disordered" evidence="1">
    <location>
        <begin position="199"/>
        <end position="243"/>
    </location>
</feature>
<proteinExistence type="predicted"/>
<comment type="caution">
    <text evidence="2">The sequence shown here is derived from an EMBL/GenBank/DDBJ whole genome shotgun (WGS) entry which is preliminary data.</text>
</comment>
<evidence type="ECO:0000313" key="2">
    <source>
        <dbReference type="EMBL" id="MFD1320484.1"/>
    </source>
</evidence>